<sequence>MLNFSACIGKGLKQSPNTNNFVAYQGQDEDYNKKLKGYSTKQLQRRCYFKGLVFRPSLFSPRLEKNWPHYRGSSSFTLPALTEPLQQQLCKLLQLSCHYILNHNKKLYRRRSNITCLRKEIEFEGLCYQPWIMKKKSRA</sequence>
<dbReference type="AlphaFoldDB" id="A0A4Y2SYZ4"/>
<comment type="caution">
    <text evidence="1">The sequence shown here is derived from an EMBL/GenBank/DDBJ whole genome shotgun (WGS) entry which is preliminary data.</text>
</comment>
<reference evidence="1 2" key="1">
    <citation type="journal article" date="2019" name="Sci. Rep.">
        <title>Orb-weaving spider Araneus ventricosus genome elucidates the spidroin gene catalogue.</title>
        <authorList>
            <person name="Kono N."/>
            <person name="Nakamura H."/>
            <person name="Ohtoshi R."/>
            <person name="Moran D.A.P."/>
            <person name="Shinohara A."/>
            <person name="Yoshida Y."/>
            <person name="Fujiwara M."/>
            <person name="Mori M."/>
            <person name="Tomita M."/>
            <person name="Arakawa K."/>
        </authorList>
    </citation>
    <scope>NUCLEOTIDE SEQUENCE [LARGE SCALE GENOMIC DNA]</scope>
</reference>
<organism evidence="1 2">
    <name type="scientific">Araneus ventricosus</name>
    <name type="common">Orbweaver spider</name>
    <name type="synonym">Epeira ventricosa</name>
    <dbReference type="NCBI Taxonomy" id="182803"/>
    <lineage>
        <taxon>Eukaryota</taxon>
        <taxon>Metazoa</taxon>
        <taxon>Ecdysozoa</taxon>
        <taxon>Arthropoda</taxon>
        <taxon>Chelicerata</taxon>
        <taxon>Arachnida</taxon>
        <taxon>Araneae</taxon>
        <taxon>Araneomorphae</taxon>
        <taxon>Entelegynae</taxon>
        <taxon>Araneoidea</taxon>
        <taxon>Araneidae</taxon>
        <taxon>Araneus</taxon>
    </lineage>
</organism>
<name>A0A4Y2SYZ4_ARAVE</name>
<proteinExistence type="predicted"/>
<keyword evidence="2" id="KW-1185">Reference proteome</keyword>
<gene>
    <name evidence="1" type="ORF">AVEN_206412_1</name>
</gene>
<evidence type="ECO:0000313" key="2">
    <source>
        <dbReference type="Proteomes" id="UP000499080"/>
    </source>
</evidence>
<evidence type="ECO:0000313" key="1">
    <source>
        <dbReference type="EMBL" id="GBN93552.1"/>
    </source>
</evidence>
<protein>
    <submittedName>
        <fullName evidence="1">Uncharacterized protein</fullName>
    </submittedName>
</protein>
<dbReference type="Proteomes" id="UP000499080">
    <property type="component" value="Unassembled WGS sequence"/>
</dbReference>
<dbReference type="EMBL" id="BGPR01025000">
    <property type="protein sequence ID" value="GBN93552.1"/>
    <property type="molecule type" value="Genomic_DNA"/>
</dbReference>
<accession>A0A4Y2SYZ4</accession>